<evidence type="ECO:0000259" key="3">
    <source>
        <dbReference type="PROSITE" id="PS50177"/>
    </source>
</evidence>
<keyword evidence="5" id="KW-1185">Reference proteome</keyword>
<evidence type="ECO:0000256" key="2">
    <source>
        <dbReference type="SAM" id="MobiDB-lite"/>
    </source>
</evidence>
<feature type="region of interest" description="Disordered" evidence="2">
    <location>
        <begin position="404"/>
        <end position="460"/>
    </location>
</feature>
<dbReference type="GO" id="GO:0016579">
    <property type="term" value="P:protein deubiquitination"/>
    <property type="evidence" value="ECO:0007669"/>
    <property type="project" value="TreeGrafter"/>
</dbReference>
<dbReference type="GO" id="GO:0003729">
    <property type="term" value="F:mRNA binding"/>
    <property type="evidence" value="ECO:0007669"/>
    <property type="project" value="TreeGrafter"/>
</dbReference>
<protein>
    <recommendedName>
        <fullName evidence="3">NTF2 domain-containing protein</fullName>
    </recommendedName>
</protein>
<dbReference type="Pfam" id="PF02136">
    <property type="entry name" value="NTF2"/>
    <property type="match status" value="1"/>
</dbReference>
<dbReference type="Proteomes" id="UP001150538">
    <property type="component" value="Unassembled WGS sequence"/>
</dbReference>
<dbReference type="OrthoDB" id="339151at2759"/>
<sequence>MSNAQTSGNNTAENFDVHSIEAKDIGYLFAQDYYTYLNKDPSQLHCFYSKSSSCIHGVEGEVVERAHGQSEIHQVIMKHDFKNCKVHVTNIDTLPANANGIIVQVMGEMSNNNQPSQRFVQSFYLAEQPGGYYVHNDVMRFFKDEYPEKIDNTESLQAAAGEPAEEPQTPKAVEETKSDPAPEPAETNTLEEIKIADEAAPEQTLAETTTTAPETSDEISSPPPAAEEEKPIDEPSAISVPAETPVEPAKPEEKQQQSQPTPAAAPAPESTKPKSWANLAANNREKWGTAVAKIEGTVASVTHSANQSGPSSRGSTPAPSGQENRPNSVSGHAAANKTVSVSDLNGLDRKFLTEFIEKKYGPVSIKDLRRNNCLLVFKDEATAKKAIADKTAVVGEKKIKLDVYTPSSRRDDQRGSRGSKAGFRSSPADSESGHGGRRNIRRGERSGSQGGRNRNRADKQ</sequence>
<organism evidence="4 5">
    <name type="scientific">Mycoemilia scoparia</name>
    <dbReference type="NCBI Taxonomy" id="417184"/>
    <lineage>
        <taxon>Eukaryota</taxon>
        <taxon>Fungi</taxon>
        <taxon>Fungi incertae sedis</taxon>
        <taxon>Zoopagomycota</taxon>
        <taxon>Kickxellomycotina</taxon>
        <taxon>Kickxellomycetes</taxon>
        <taxon>Kickxellales</taxon>
        <taxon>Kickxellaceae</taxon>
        <taxon>Mycoemilia</taxon>
    </lineage>
</organism>
<gene>
    <name evidence="4" type="ORF">H4219_003358</name>
</gene>
<feature type="compositionally biased region" description="Low complexity" evidence="2">
    <location>
        <begin position="256"/>
        <end position="275"/>
    </location>
</feature>
<name>A0A9W7ZUZ5_9FUNG</name>
<dbReference type="InterPro" id="IPR002075">
    <property type="entry name" value="NTF2_dom"/>
</dbReference>
<dbReference type="GO" id="GO:1990861">
    <property type="term" value="C:Ubp3-Bre5 deubiquitination complex"/>
    <property type="evidence" value="ECO:0007669"/>
    <property type="project" value="TreeGrafter"/>
</dbReference>
<evidence type="ECO:0000313" key="4">
    <source>
        <dbReference type="EMBL" id="KAJ1917168.1"/>
    </source>
</evidence>
<dbReference type="GO" id="GO:1990904">
    <property type="term" value="C:ribonucleoprotein complex"/>
    <property type="evidence" value="ECO:0007669"/>
    <property type="project" value="TreeGrafter"/>
</dbReference>
<proteinExistence type="predicted"/>
<dbReference type="PANTHER" id="PTHR10693:SF20">
    <property type="entry name" value="AT27578P"/>
    <property type="match status" value="1"/>
</dbReference>
<accession>A0A9W7ZUZ5</accession>
<dbReference type="InterPro" id="IPR018222">
    <property type="entry name" value="Nuclear_transport_factor_2_euk"/>
</dbReference>
<dbReference type="PANTHER" id="PTHR10693">
    <property type="entry name" value="RAS GTPASE-ACTIVATING PROTEIN-BINDING PROTEIN"/>
    <property type="match status" value="1"/>
</dbReference>
<dbReference type="SUPFAM" id="SSF54427">
    <property type="entry name" value="NTF2-like"/>
    <property type="match status" value="1"/>
</dbReference>
<dbReference type="PROSITE" id="PS50177">
    <property type="entry name" value="NTF2_DOMAIN"/>
    <property type="match status" value="1"/>
</dbReference>
<comment type="caution">
    <text evidence="4">The sequence shown here is derived from an EMBL/GenBank/DDBJ whole genome shotgun (WGS) entry which is preliminary data.</text>
</comment>
<dbReference type="InterPro" id="IPR039539">
    <property type="entry name" value="Ras_GTPase_bind_prot"/>
</dbReference>
<feature type="compositionally biased region" description="Polar residues" evidence="2">
    <location>
        <begin position="299"/>
        <end position="330"/>
    </location>
</feature>
<evidence type="ECO:0000256" key="1">
    <source>
        <dbReference type="ARBA" id="ARBA00022884"/>
    </source>
</evidence>
<dbReference type="GO" id="GO:0005829">
    <property type="term" value="C:cytosol"/>
    <property type="evidence" value="ECO:0007669"/>
    <property type="project" value="TreeGrafter"/>
</dbReference>
<feature type="region of interest" description="Disordered" evidence="2">
    <location>
        <begin position="158"/>
        <end position="343"/>
    </location>
</feature>
<evidence type="ECO:0000313" key="5">
    <source>
        <dbReference type="Proteomes" id="UP001150538"/>
    </source>
</evidence>
<keyword evidence="1" id="KW-0694">RNA-binding</keyword>
<feature type="domain" description="NTF2" evidence="3">
    <location>
        <begin position="25"/>
        <end position="141"/>
    </location>
</feature>
<dbReference type="AlphaFoldDB" id="A0A9W7ZUZ5"/>
<feature type="compositionally biased region" description="Low complexity" evidence="2">
    <location>
        <begin position="201"/>
        <end position="220"/>
    </location>
</feature>
<dbReference type="Gene3D" id="3.10.450.50">
    <property type="match status" value="1"/>
</dbReference>
<dbReference type="InterPro" id="IPR032710">
    <property type="entry name" value="NTF2-like_dom_sf"/>
</dbReference>
<dbReference type="GO" id="GO:0034517">
    <property type="term" value="P:ribophagy"/>
    <property type="evidence" value="ECO:0007669"/>
    <property type="project" value="TreeGrafter"/>
</dbReference>
<reference evidence="4" key="1">
    <citation type="submission" date="2022-07" db="EMBL/GenBank/DDBJ databases">
        <title>Phylogenomic reconstructions and comparative analyses of Kickxellomycotina fungi.</title>
        <authorList>
            <person name="Reynolds N.K."/>
            <person name="Stajich J.E."/>
            <person name="Barry K."/>
            <person name="Grigoriev I.V."/>
            <person name="Crous P."/>
            <person name="Smith M.E."/>
        </authorList>
    </citation>
    <scope>NUCLEOTIDE SEQUENCE</scope>
    <source>
        <strain evidence="4">NBRC 100468</strain>
    </source>
</reference>
<dbReference type="CDD" id="cd00780">
    <property type="entry name" value="NTF2"/>
    <property type="match status" value="1"/>
</dbReference>
<dbReference type="EMBL" id="JANBPU010000079">
    <property type="protein sequence ID" value="KAJ1917168.1"/>
    <property type="molecule type" value="Genomic_DNA"/>
</dbReference>